<name>A0A2P4P797_RHIID</name>
<organism evidence="4 5">
    <name type="scientific">Rhizophagus irregularis (strain DAOM 181602 / DAOM 197198 / MUCL 43194)</name>
    <name type="common">Arbuscular mycorrhizal fungus</name>
    <name type="synonym">Glomus intraradices</name>
    <dbReference type="NCBI Taxonomy" id="747089"/>
    <lineage>
        <taxon>Eukaryota</taxon>
        <taxon>Fungi</taxon>
        <taxon>Fungi incertae sedis</taxon>
        <taxon>Mucoromycota</taxon>
        <taxon>Glomeromycotina</taxon>
        <taxon>Glomeromycetes</taxon>
        <taxon>Glomerales</taxon>
        <taxon>Glomeraceae</taxon>
        <taxon>Rhizophagus</taxon>
    </lineage>
</organism>
<feature type="region of interest" description="Disordered" evidence="2">
    <location>
        <begin position="29"/>
        <end position="58"/>
    </location>
</feature>
<proteinExistence type="predicted"/>
<feature type="domain" description="CCHC-type" evidence="3">
    <location>
        <begin position="118"/>
        <end position="134"/>
    </location>
</feature>
<dbReference type="InterPro" id="IPR036875">
    <property type="entry name" value="Znf_CCHC_sf"/>
</dbReference>
<evidence type="ECO:0000256" key="2">
    <source>
        <dbReference type="SAM" id="MobiDB-lite"/>
    </source>
</evidence>
<dbReference type="SUPFAM" id="SSF57756">
    <property type="entry name" value="Retrovirus zinc finger-like domains"/>
    <property type="match status" value="1"/>
</dbReference>
<evidence type="ECO:0000259" key="3">
    <source>
        <dbReference type="PROSITE" id="PS50158"/>
    </source>
</evidence>
<feature type="compositionally biased region" description="Basic and acidic residues" evidence="2">
    <location>
        <begin position="173"/>
        <end position="186"/>
    </location>
</feature>
<dbReference type="InterPro" id="IPR001878">
    <property type="entry name" value="Znf_CCHC"/>
</dbReference>
<gene>
    <name evidence="4" type="ORF">GLOIN_2v1705062</name>
</gene>
<keyword evidence="1" id="KW-0863">Zinc-finger</keyword>
<protein>
    <recommendedName>
        <fullName evidence="3">CCHC-type domain-containing protein</fullName>
    </recommendedName>
</protein>
<dbReference type="EMBL" id="AUPC02000349">
    <property type="protein sequence ID" value="POG61270.1"/>
    <property type="molecule type" value="Genomic_DNA"/>
</dbReference>
<evidence type="ECO:0000256" key="1">
    <source>
        <dbReference type="PROSITE-ProRule" id="PRU00047"/>
    </source>
</evidence>
<dbReference type="PROSITE" id="PS50158">
    <property type="entry name" value="ZF_CCHC"/>
    <property type="match status" value="1"/>
</dbReference>
<evidence type="ECO:0000313" key="4">
    <source>
        <dbReference type="EMBL" id="POG61270.1"/>
    </source>
</evidence>
<feature type="compositionally biased region" description="Low complexity" evidence="2">
    <location>
        <begin position="29"/>
        <end position="44"/>
    </location>
</feature>
<accession>A0A2P4P797</accession>
<keyword evidence="1" id="KW-0479">Metal-binding</keyword>
<comment type="caution">
    <text evidence="4">The sequence shown here is derived from an EMBL/GenBank/DDBJ whole genome shotgun (WGS) entry which is preliminary data.</text>
</comment>
<dbReference type="AlphaFoldDB" id="A0A2P4P797"/>
<dbReference type="GO" id="GO:0003676">
    <property type="term" value="F:nucleic acid binding"/>
    <property type="evidence" value="ECO:0007669"/>
    <property type="project" value="InterPro"/>
</dbReference>
<dbReference type="Proteomes" id="UP000018888">
    <property type="component" value="Unassembled WGS sequence"/>
</dbReference>
<evidence type="ECO:0000313" key="5">
    <source>
        <dbReference type="Proteomes" id="UP000018888"/>
    </source>
</evidence>
<reference evidence="4 5" key="2">
    <citation type="journal article" date="2018" name="New Phytol.">
        <title>High intraspecific genome diversity in the model arbuscular mycorrhizal symbiont Rhizophagus irregularis.</title>
        <authorList>
            <person name="Chen E.C.H."/>
            <person name="Morin E."/>
            <person name="Beaudet D."/>
            <person name="Noel J."/>
            <person name="Yildirir G."/>
            <person name="Ndikumana S."/>
            <person name="Charron P."/>
            <person name="St-Onge C."/>
            <person name="Giorgi J."/>
            <person name="Kruger M."/>
            <person name="Marton T."/>
            <person name="Ropars J."/>
            <person name="Grigoriev I.V."/>
            <person name="Hainaut M."/>
            <person name="Henrissat B."/>
            <person name="Roux C."/>
            <person name="Martin F."/>
            <person name="Corradi N."/>
        </authorList>
    </citation>
    <scope>NUCLEOTIDE SEQUENCE [LARGE SCALE GENOMIC DNA]</scope>
    <source>
        <strain evidence="4 5">DAOM 197198</strain>
    </source>
</reference>
<keyword evidence="1" id="KW-0862">Zinc</keyword>
<keyword evidence="5" id="KW-1185">Reference proteome</keyword>
<reference evidence="4 5" key="1">
    <citation type="journal article" date="2013" name="Proc. Natl. Acad. Sci. U.S.A.">
        <title>Genome of an arbuscular mycorrhizal fungus provides insight into the oldest plant symbiosis.</title>
        <authorList>
            <person name="Tisserant E."/>
            <person name="Malbreil M."/>
            <person name="Kuo A."/>
            <person name="Kohler A."/>
            <person name="Symeonidi A."/>
            <person name="Balestrini R."/>
            <person name="Charron P."/>
            <person name="Duensing N."/>
            <person name="Frei Dit Frey N."/>
            <person name="Gianinazzi-Pearson V."/>
            <person name="Gilbert L.B."/>
            <person name="Handa Y."/>
            <person name="Herr J.R."/>
            <person name="Hijri M."/>
            <person name="Koul R."/>
            <person name="Kawaguchi M."/>
            <person name="Krajinski F."/>
            <person name="Lammers P.J."/>
            <person name="Masclaux F.G."/>
            <person name="Murat C."/>
            <person name="Morin E."/>
            <person name="Ndikumana S."/>
            <person name="Pagni M."/>
            <person name="Petitpierre D."/>
            <person name="Requena N."/>
            <person name="Rosikiewicz P."/>
            <person name="Riley R."/>
            <person name="Saito K."/>
            <person name="San Clemente H."/>
            <person name="Shapiro H."/>
            <person name="van Tuinen D."/>
            <person name="Becard G."/>
            <person name="Bonfante P."/>
            <person name="Paszkowski U."/>
            <person name="Shachar-Hill Y.Y."/>
            <person name="Tuskan G.A."/>
            <person name="Young P.W."/>
            <person name="Sanders I.R."/>
            <person name="Henrissat B."/>
            <person name="Rensing S.A."/>
            <person name="Grigoriev I.V."/>
            <person name="Corradi N."/>
            <person name="Roux C."/>
            <person name="Martin F."/>
        </authorList>
    </citation>
    <scope>NUCLEOTIDE SEQUENCE [LARGE SCALE GENOMIC DNA]</scope>
    <source>
        <strain evidence="4 5">DAOM 197198</strain>
    </source>
</reference>
<sequence>MQKAIQNALAQQKTENQALVKKITELQSQMTQQTQVPAPQTVEPIRQPRGPPSSLKTEEGLKNYYVSEYLKEIGLLSKEDLDSDYPVKSFQRPQGLEETRNNVNQLADLFQKKAFIQKCGICGETGHSKGSCPKRPIAQSKFTRSYFTPLTLIVPPDSDGEKNGGGGYDEDDNRWIEYDPPVKKNR</sequence>
<feature type="region of interest" description="Disordered" evidence="2">
    <location>
        <begin position="153"/>
        <end position="186"/>
    </location>
</feature>
<dbReference type="GO" id="GO:0008270">
    <property type="term" value="F:zinc ion binding"/>
    <property type="evidence" value="ECO:0007669"/>
    <property type="project" value="UniProtKB-KW"/>
</dbReference>